<keyword evidence="3 5" id="KW-1133">Transmembrane helix</keyword>
<evidence type="ECO:0000313" key="8">
    <source>
        <dbReference type="Proteomes" id="UP001524944"/>
    </source>
</evidence>
<dbReference type="EMBL" id="JANPWE010000011">
    <property type="protein sequence ID" value="MCR6546755.1"/>
    <property type="molecule type" value="Genomic_DNA"/>
</dbReference>
<feature type="domain" description="O-antigen ligase-related" evidence="6">
    <location>
        <begin position="181"/>
        <end position="335"/>
    </location>
</feature>
<feature type="transmembrane region" description="Helical" evidence="5">
    <location>
        <begin position="92"/>
        <end position="110"/>
    </location>
</feature>
<dbReference type="Pfam" id="PF04932">
    <property type="entry name" value="Wzy_C"/>
    <property type="match status" value="1"/>
</dbReference>
<comment type="subcellular location">
    <subcellularLocation>
        <location evidence="1">Membrane</location>
        <topology evidence="1">Multi-pass membrane protein</topology>
    </subcellularLocation>
</comment>
<name>A0ABT1Y791_9FIRM</name>
<dbReference type="SUPFAM" id="SSF48452">
    <property type="entry name" value="TPR-like"/>
    <property type="match status" value="1"/>
</dbReference>
<dbReference type="InterPro" id="IPR007016">
    <property type="entry name" value="O-antigen_ligase-rel_domated"/>
</dbReference>
<keyword evidence="8" id="KW-1185">Reference proteome</keyword>
<feature type="transmembrane region" description="Helical" evidence="5">
    <location>
        <begin position="12"/>
        <end position="29"/>
    </location>
</feature>
<feature type="transmembrane region" description="Helical" evidence="5">
    <location>
        <begin position="356"/>
        <end position="374"/>
    </location>
</feature>
<keyword evidence="4 5" id="KW-0472">Membrane</keyword>
<reference evidence="7 8" key="1">
    <citation type="submission" date="2022-08" db="EMBL/GenBank/DDBJ databases">
        <title>Proteogenomics of the novel Dehalobacterium formicoaceticum strain EZ94 highlights a key role of methyltransferases during anaerobic dichloromethane degradation.</title>
        <authorList>
            <person name="Wasmund K."/>
        </authorList>
    </citation>
    <scope>NUCLEOTIDE SEQUENCE [LARGE SCALE GENOMIC DNA]</scope>
    <source>
        <strain evidence="7 8">EZ94</strain>
    </source>
</reference>
<sequence length="637" mass="72724">MNLFATNQKTNLILLALMIISGFMSIFQATYVHEVVSYSFLALTPLTIYYLWGKSPNRHLSFMGHIPLWGYLFFSALSLVWSINLSESLGELYKLVLYVLLYYLAASFLSHRDVKKLVSFLVLIGTLIALIGILLFLFIKAGRIVSVFNNPNPLGIYLAMLSLVSLGICLMDSENKWWAISFVILTAAMILTGSRGSILSFSISLLILCFFLPRKNIITYVKKSLLLFSITGGTVFLISIAAPWLQEMGWQLTGLNKLVVRDSSLSSTSVIGRLSFWHVAWNMIMERPFTGFGLGTYHLAYNAYRMNDQYWSLFCHNNYLQIWAENGVGALVSFIIFFLWFYFSAYQFLRTNQGSGIYLGILAGGLAFLMHTFVDFSWNMPTVTMLFWMLLGCAQVLQSPEDKDQAYVIKKRPIIFAVTIGLLISSLGVAQMLTAFHIARSGQIAEKLDRQDEALGKYTLATKIFPLRQEYFAMTAQVYDAQYQKTKDPLLAEKSLTYRSQAIQLSSFEYDNYRLMGGLLWRLSSDKAEIYLKKAVDLAGFTPTPYSDLGYYYIFKEQWTEGENVLLKGVEQSKWAYKNAPGIERKKYVQEQAIRMRFGLAAIYHEKKDYAREKQQLEEILLLNPEHAQAKAKFEEL</sequence>
<evidence type="ECO:0000256" key="3">
    <source>
        <dbReference type="ARBA" id="ARBA00022989"/>
    </source>
</evidence>
<keyword evidence="2 5" id="KW-0812">Transmembrane</keyword>
<evidence type="ECO:0000256" key="1">
    <source>
        <dbReference type="ARBA" id="ARBA00004141"/>
    </source>
</evidence>
<feature type="transmembrane region" description="Helical" evidence="5">
    <location>
        <begin position="328"/>
        <end position="349"/>
    </location>
</feature>
<feature type="transmembrane region" description="Helical" evidence="5">
    <location>
        <begin position="380"/>
        <end position="398"/>
    </location>
</feature>
<comment type="caution">
    <text evidence="7">The sequence shown here is derived from an EMBL/GenBank/DDBJ whole genome shotgun (WGS) entry which is preliminary data.</text>
</comment>
<dbReference type="RefSeq" id="WP_257914034.1">
    <property type="nucleotide sequence ID" value="NZ_JANPWE010000011.1"/>
</dbReference>
<feature type="transmembrane region" description="Helical" evidence="5">
    <location>
        <begin position="198"/>
        <end position="213"/>
    </location>
</feature>
<dbReference type="Gene3D" id="1.25.40.10">
    <property type="entry name" value="Tetratricopeptide repeat domain"/>
    <property type="match status" value="1"/>
</dbReference>
<feature type="transmembrane region" description="Helical" evidence="5">
    <location>
        <begin position="177"/>
        <end position="192"/>
    </location>
</feature>
<feature type="transmembrane region" description="Helical" evidence="5">
    <location>
        <begin position="154"/>
        <end position="170"/>
    </location>
</feature>
<dbReference type="PANTHER" id="PTHR37422:SF23">
    <property type="entry name" value="TEICHURONIC ACID BIOSYNTHESIS PROTEIN TUAE"/>
    <property type="match status" value="1"/>
</dbReference>
<keyword evidence="7" id="KW-0436">Ligase</keyword>
<dbReference type="Proteomes" id="UP001524944">
    <property type="component" value="Unassembled WGS sequence"/>
</dbReference>
<evidence type="ECO:0000256" key="4">
    <source>
        <dbReference type="ARBA" id="ARBA00023136"/>
    </source>
</evidence>
<feature type="transmembrane region" description="Helical" evidence="5">
    <location>
        <begin position="414"/>
        <end position="439"/>
    </location>
</feature>
<protein>
    <submittedName>
        <fullName evidence="7">O-antigen ligase family protein</fullName>
    </submittedName>
</protein>
<dbReference type="InterPro" id="IPR011990">
    <property type="entry name" value="TPR-like_helical_dom_sf"/>
</dbReference>
<dbReference type="PANTHER" id="PTHR37422">
    <property type="entry name" value="TEICHURONIC ACID BIOSYNTHESIS PROTEIN TUAE"/>
    <property type="match status" value="1"/>
</dbReference>
<evidence type="ECO:0000259" key="6">
    <source>
        <dbReference type="Pfam" id="PF04932"/>
    </source>
</evidence>
<feature type="transmembrane region" description="Helical" evidence="5">
    <location>
        <begin position="117"/>
        <end position="139"/>
    </location>
</feature>
<evidence type="ECO:0000256" key="5">
    <source>
        <dbReference type="SAM" id="Phobius"/>
    </source>
</evidence>
<evidence type="ECO:0000256" key="2">
    <source>
        <dbReference type="ARBA" id="ARBA00022692"/>
    </source>
</evidence>
<feature type="transmembrane region" description="Helical" evidence="5">
    <location>
        <begin position="35"/>
        <end position="52"/>
    </location>
</feature>
<gene>
    <name evidence="7" type="ORF">NVS47_14755</name>
</gene>
<dbReference type="InterPro" id="IPR051533">
    <property type="entry name" value="WaaL-like"/>
</dbReference>
<evidence type="ECO:0000313" key="7">
    <source>
        <dbReference type="EMBL" id="MCR6546755.1"/>
    </source>
</evidence>
<proteinExistence type="predicted"/>
<accession>A0ABT1Y791</accession>
<dbReference type="GO" id="GO:0016874">
    <property type="term" value="F:ligase activity"/>
    <property type="evidence" value="ECO:0007669"/>
    <property type="project" value="UniProtKB-KW"/>
</dbReference>
<feature type="transmembrane region" description="Helical" evidence="5">
    <location>
        <begin position="64"/>
        <end position="86"/>
    </location>
</feature>
<organism evidence="7 8">
    <name type="scientific">Dehalobacterium formicoaceticum</name>
    <dbReference type="NCBI Taxonomy" id="51515"/>
    <lineage>
        <taxon>Bacteria</taxon>
        <taxon>Bacillati</taxon>
        <taxon>Bacillota</taxon>
        <taxon>Clostridia</taxon>
        <taxon>Eubacteriales</taxon>
        <taxon>Peptococcaceae</taxon>
        <taxon>Dehalobacterium</taxon>
    </lineage>
</organism>
<feature type="transmembrane region" description="Helical" evidence="5">
    <location>
        <begin position="225"/>
        <end position="245"/>
    </location>
</feature>